<evidence type="ECO:0000256" key="1">
    <source>
        <dbReference type="SAM" id="SignalP"/>
    </source>
</evidence>
<feature type="chain" id="PRO_5045957969" description="Secreted protein" evidence="1">
    <location>
        <begin position="20"/>
        <end position="133"/>
    </location>
</feature>
<protein>
    <recommendedName>
        <fullName evidence="4">Secreted protein</fullName>
    </recommendedName>
</protein>
<evidence type="ECO:0008006" key="4">
    <source>
        <dbReference type="Google" id="ProtNLM"/>
    </source>
</evidence>
<evidence type="ECO:0000313" key="2">
    <source>
        <dbReference type="EMBL" id="MDC8754365.1"/>
    </source>
</evidence>
<keyword evidence="3" id="KW-1185">Reference proteome</keyword>
<dbReference type="EMBL" id="JAQQXQ010000004">
    <property type="protein sequence ID" value="MDC8754365.1"/>
    <property type="molecule type" value="Genomic_DNA"/>
</dbReference>
<name>A0ABT5JPR0_9SPHN</name>
<keyword evidence="1" id="KW-0732">Signal</keyword>
<accession>A0ABT5JPR0</accession>
<feature type="signal peptide" evidence="1">
    <location>
        <begin position="1"/>
        <end position="19"/>
    </location>
</feature>
<dbReference type="RefSeq" id="WP_273677280.1">
    <property type="nucleotide sequence ID" value="NZ_JAQQXQ010000004.1"/>
</dbReference>
<dbReference type="Proteomes" id="UP001216558">
    <property type="component" value="Unassembled WGS sequence"/>
</dbReference>
<sequence length="133" mass="14055">MRVALVAMLGGLAACIAQAVPAEGQATSGTERPRLDCKAGPVERYFDGVQWYVFACDDDASIVVVTGPKSPSDLSFYFIIFPKDGVYKLRGEGNGDKTLTRPAYEALSAMTEEELRALHAEATAAGQAAPPAS</sequence>
<comment type="caution">
    <text evidence="2">The sequence shown here is derived from an EMBL/GenBank/DDBJ whole genome shotgun (WGS) entry which is preliminary data.</text>
</comment>
<proteinExistence type="predicted"/>
<evidence type="ECO:0000313" key="3">
    <source>
        <dbReference type="Proteomes" id="UP001216558"/>
    </source>
</evidence>
<dbReference type="PROSITE" id="PS51257">
    <property type="entry name" value="PROKAR_LIPOPROTEIN"/>
    <property type="match status" value="1"/>
</dbReference>
<organism evidence="2 3">
    <name type="scientific">Erythrobacter fulvus</name>
    <dbReference type="NCBI Taxonomy" id="2987523"/>
    <lineage>
        <taxon>Bacteria</taxon>
        <taxon>Pseudomonadati</taxon>
        <taxon>Pseudomonadota</taxon>
        <taxon>Alphaproteobacteria</taxon>
        <taxon>Sphingomonadales</taxon>
        <taxon>Erythrobacteraceae</taxon>
        <taxon>Erythrobacter/Porphyrobacter group</taxon>
        <taxon>Erythrobacter</taxon>
    </lineage>
</organism>
<gene>
    <name evidence="2" type="ORF">OIK40_06870</name>
</gene>
<reference evidence="2 3" key="1">
    <citation type="submission" date="2022-10" db="EMBL/GenBank/DDBJ databases">
        <title>Erythrobacter sp. sf7 Genome sequencing.</title>
        <authorList>
            <person name="Park S."/>
        </authorList>
    </citation>
    <scope>NUCLEOTIDE SEQUENCE [LARGE SCALE GENOMIC DNA]</scope>
    <source>
        <strain evidence="3">sf7</strain>
    </source>
</reference>